<evidence type="ECO:0000256" key="7">
    <source>
        <dbReference type="ARBA" id="ARBA00023033"/>
    </source>
</evidence>
<dbReference type="CDD" id="cd11061">
    <property type="entry name" value="CYP67-like"/>
    <property type="match status" value="1"/>
</dbReference>
<keyword evidence="9" id="KW-1133">Transmembrane helix</keyword>
<dbReference type="Proteomes" id="UP000829685">
    <property type="component" value="Unassembled WGS sequence"/>
</dbReference>
<dbReference type="InterPro" id="IPR011042">
    <property type="entry name" value="6-blade_b-propeller_TolB-like"/>
</dbReference>
<dbReference type="GO" id="GO:0004497">
    <property type="term" value="F:monooxygenase activity"/>
    <property type="evidence" value="ECO:0007669"/>
    <property type="project" value="UniProtKB-KW"/>
</dbReference>
<protein>
    <submittedName>
        <fullName evidence="10">Uncharacterized protein</fullName>
    </submittedName>
</protein>
<evidence type="ECO:0000256" key="3">
    <source>
        <dbReference type="ARBA" id="ARBA00022617"/>
    </source>
</evidence>
<comment type="caution">
    <text evidence="10">The sequence shown here is derived from an EMBL/GenBank/DDBJ whole genome shotgun (WGS) entry which is preliminary data.</text>
</comment>
<evidence type="ECO:0000256" key="4">
    <source>
        <dbReference type="ARBA" id="ARBA00022723"/>
    </source>
</evidence>
<dbReference type="InterPro" id="IPR017972">
    <property type="entry name" value="Cyt_P450_CS"/>
</dbReference>
<gene>
    <name evidence="10" type="ORF">JX265_001429</name>
</gene>
<dbReference type="SUPFAM" id="SSF63829">
    <property type="entry name" value="Calcium-dependent phosphotriesterase"/>
    <property type="match status" value="1"/>
</dbReference>
<proteinExistence type="inferred from homology"/>
<organism evidence="10 11">
    <name type="scientific">Neoarthrinium moseri</name>
    <dbReference type="NCBI Taxonomy" id="1658444"/>
    <lineage>
        <taxon>Eukaryota</taxon>
        <taxon>Fungi</taxon>
        <taxon>Dikarya</taxon>
        <taxon>Ascomycota</taxon>
        <taxon>Pezizomycotina</taxon>
        <taxon>Sordariomycetes</taxon>
        <taxon>Xylariomycetidae</taxon>
        <taxon>Amphisphaeriales</taxon>
        <taxon>Apiosporaceae</taxon>
        <taxon>Neoarthrinium</taxon>
    </lineage>
</organism>
<dbReference type="PANTHER" id="PTHR24305:SF237">
    <property type="entry name" value="CYTOCHROME P450 MONOOXYGENASE ATNE-RELATED"/>
    <property type="match status" value="1"/>
</dbReference>
<dbReference type="GO" id="GO:0020037">
    <property type="term" value="F:heme binding"/>
    <property type="evidence" value="ECO:0007669"/>
    <property type="project" value="InterPro"/>
</dbReference>
<dbReference type="PRINTS" id="PR00463">
    <property type="entry name" value="EP450I"/>
</dbReference>
<dbReference type="GO" id="GO:0005506">
    <property type="term" value="F:iron ion binding"/>
    <property type="evidence" value="ECO:0007669"/>
    <property type="project" value="InterPro"/>
</dbReference>
<dbReference type="InterPro" id="IPR002401">
    <property type="entry name" value="Cyt_P450_E_grp-I"/>
</dbReference>
<evidence type="ECO:0000256" key="5">
    <source>
        <dbReference type="ARBA" id="ARBA00023002"/>
    </source>
</evidence>
<evidence type="ECO:0000313" key="10">
    <source>
        <dbReference type="EMBL" id="KAI1879808.1"/>
    </source>
</evidence>
<dbReference type="InterPro" id="IPR036396">
    <property type="entry name" value="Cyt_P450_sf"/>
</dbReference>
<accession>A0A9P9WVG3</accession>
<dbReference type="Gene3D" id="1.10.630.10">
    <property type="entry name" value="Cytochrome P450"/>
    <property type="match status" value="1"/>
</dbReference>
<keyword evidence="6 8" id="KW-0408">Iron</keyword>
<feature type="transmembrane region" description="Helical" evidence="9">
    <location>
        <begin position="12"/>
        <end position="36"/>
    </location>
</feature>
<evidence type="ECO:0000256" key="9">
    <source>
        <dbReference type="SAM" id="Phobius"/>
    </source>
</evidence>
<dbReference type="SUPFAM" id="SSF48264">
    <property type="entry name" value="Cytochrome P450"/>
    <property type="match status" value="1"/>
</dbReference>
<dbReference type="EMBL" id="JAFIMR010000003">
    <property type="protein sequence ID" value="KAI1879808.1"/>
    <property type="molecule type" value="Genomic_DNA"/>
</dbReference>
<keyword evidence="7" id="KW-0503">Monooxygenase</keyword>
<keyword evidence="5" id="KW-0560">Oxidoreductase</keyword>
<dbReference type="InterPro" id="IPR001128">
    <property type="entry name" value="Cyt_P450"/>
</dbReference>
<dbReference type="AlphaFoldDB" id="A0A9P9WVG3"/>
<dbReference type="Gene3D" id="2.120.10.30">
    <property type="entry name" value="TolB, C-terminal domain"/>
    <property type="match status" value="1"/>
</dbReference>
<evidence type="ECO:0000256" key="6">
    <source>
        <dbReference type="ARBA" id="ARBA00023004"/>
    </source>
</evidence>
<keyword evidence="4 8" id="KW-0479">Metal-binding</keyword>
<dbReference type="PROSITE" id="PS00086">
    <property type="entry name" value="CYTOCHROME_P450"/>
    <property type="match status" value="1"/>
</dbReference>
<dbReference type="InterPro" id="IPR050121">
    <property type="entry name" value="Cytochrome_P450_monoxygenase"/>
</dbReference>
<sequence length="927" mass="103376">MGLYCILEKASTANVFAGSLILILAYIASTAIYRLYFHPLSSYPGPFWARLTVIPSYWHTLQRDRHIWLWRLQEEYGPTFRYRPDSVLVNTPTAYRSLFGPKGNVKKGVYYEVWPRNVDAVTTWSSVDLNVHSRKRRVLNQSFSAEALKSAEPLVLANTKRWCELIALENNQAGWSQSLNMAEWVNYLVFDILGDLCFGKCFDMKEPDSGLRFVPHLMAEFLVLMHPIAYSPFAELWAWLKPRGLDQILTFISPPAVKNWQAFVEECLAKRTQAEKSGNLKGRKDFFHYLFHAVDPETGKRGFPLEELYGEAEALIIAGADTTAIIISAMFFYLARNPTIQAKVASEILATFSSSDEITTGPKLGSCTYLRAFIQEALRMTPAVSAEPSRRVMKGGTHVDGHYFPEGVNVSVGLYCLSYSKDIFQDPFTFKPERWIVGQDGSTKESVELAEAGFCSFSYGSRGCPGKQLAWMEMTIVMAKVLFDFEIRPDFMNDLGAGSMNAKVGRRAAGQYQTYDAFAALVDRLPIGILRQLRQRELYFGASKRKKQKPATLALRRCTVMLAVQSHFYDVAGNNFQICTDKIRSCEDALLIESAGVALLPCDPGRERWNSVMGFFVPGPVPRGELYAYDYKNSGAPDSESLKRFDFVDYAPGEDFHSLGMGYNEDSSTLLVANNRHDGPAVDIFKLDFEALTATHVRSIKHPLIHGPNAIVVRNSKEFFVTNDHFFLMAKSRLLSQAETYLGLPLGTVVHVDISDATMVTANVVARVPFANGIELLNETTLAVASTSSGSVKLFTVTNDAEPGSTPKLLYHSRIALPFNVDNLSLSSDGRLIMAGHPHPPSLVKFAATRYICNDPAEFAAADQATQEYCRTGKTCSWVSEWSETDGLRHLYADTDYPSSATAALDAERKVGIIAGLYAKGILVWRE</sequence>
<evidence type="ECO:0000313" key="11">
    <source>
        <dbReference type="Proteomes" id="UP000829685"/>
    </source>
</evidence>
<name>A0A9P9WVG3_9PEZI</name>
<reference evidence="10" key="1">
    <citation type="submission" date="2021-03" db="EMBL/GenBank/DDBJ databases">
        <title>Revisited historic fungal species revealed as producer of novel bioactive compounds through whole genome sequencing and comparative genomics.</title>
        <authorList>
            <person name="Vignolle G.A."/>
            <person name="Hochenegger N."/>
            <person name="Mach R.L."/>
            <person name="Mach-Aigner A.R."/>
            <person name="Javad Rahimi M."/>
            <person name="Salim K.A."/>
            <person name="Chan C.M."/>
            <person name="Lim L.B.L."/>
            <person name="Cai F."/>
            <person name="Druzhinina I.S."/>
            <person name="U'Ren J.M."/>
            <person name="Derntl C."/>
        </authorList>
    </citation>
    <scope>NUCLEOTIDE SEQUENCE</scope>
    <source>
        <strain evidence="10">TUCIM 5799</strain>
    </source>
</reference>
<keyword evidence="9" id="KW-0812">Transmembrane</keyword>
<keyword evidence="3 8" id="KW-0349">Heme</keyword>
<evidence type="ECO:0000256" key="8">
    <source>
        <dbReference type="PIRSR" id="PIRSR602401-1"/>
    </source>
</evidence>
<keyword evidence="9" id="KW-0472">Membrane</keyword>
<dbReference type="GO" id="GO:0016705">
    <property type="term" value="F:oxidoreductase activity, acting on paired donors, with incorporation or reduction of molecular oxygen"/>
    <property type="evidence" value="ECO:0007669"/>
    <property type="project" value="InterPro"/>
</dbReference>
<evidence type="ECO:0000256" key="1">
    <source>
        <dbReference type="ARBA" id="ARBA00001971"/>
    </source>
</evidence>
<dbReference type="Pfam" id="PF00067">
    <property type="entry name" value="p450"/>
    <property type="match status" value="1"/>
</dbReference>
<dbReference type="PRINTS" id="PR00385">
    <property type="entry name" value="P450"/>
</dbReference>
<dbReference type="PANTHER" id="PTHR24305">
    <property type="entry name" value="CYTOCHROME P450"/>
    <property type="match status" value="1"/>
</dbReference>
<comment type="similarity">
    <text evidence="2">Belongs to the cytochrome P450 family.</text>
</comment>
<keyword evidence="11" id="KW-1185">Reference proteome</keyword>
<evidence type="ECO:0000256" key="2">
    <source>
        <dbReference type="ARBA" id="ARBA00010617"/>
    </source>
</evidence>
<comment type="cofactor">
    <cofactor evidence="1 8">
        <name>heme</name>
        <dbReference type="ChEBI" id="CHEBI:30413"/>
    </cofactor>
</comment>
<feature type="binding site" description="axial binding residue" evidence="8">
    <location>
        <position position="464"/>
    </location>
    <ligand>
        <name>heme</name>
        <dbReference type="ChEBI" id="CHEBI:30413"/>
    </ligand>
    <ligandPart>
        <name>Fe</name>
        <dbReference type="ChEBI" id="CHEBI:18248"/>
    </ligandPart>
</feature>